<dbReference type="OrthoDB" id="416470at2759"/>
<gene>
    <name evidence="5" type="ORF">CC85DRAFT_288990</name>
</gene>
<evidence type="ECO:0000256" key="2">
    <source>
        <dbReference type="ARBA" id="ARBA00022980"/>
    </source>
</evidence>
<dbReference type="GO" id="GO:0005762">
    <property type="term" value="C:mitochondrial large ribosomal subunit"/>
    <property type="evidence" value="ECO:0007669"/>
    <property type="project" value="TreeGrafter"/>
</dbReference>
<keyword evidence="2 4" id="KW-0689">Ribosomal protein</keyword>
<name>A0A0J0XD90_9TREE</name>
<sequence>MSRPLRALSLAHTLSGPSRPLARPLVVAAPPVLARNASWFKNIGFGLPETWRRNMKKGEEKEAVPEPQQGSVFDAVVEDKAEEVQAKRRPPPKDTRFKSAFRKMSHRKLNDIGRLVAGMPADEAILQLQFSEKRAARTWVKSTLAFARDHAVARGLRRDRLVVQEAWVAKGKKEARVDIKGRGRMGVKHHPRARIHFVLAEGKTWAEKREAADAKVLHKVRSAGVVREDGKLRRKVVSGWAW</sequence>
<dbReference type="PANTHER" id="PTHR13501">
    <property type="entry name" value="CHLOROPLAST 50S RIBOSOMAL PROTEIN L22-RELATED"/>
    <property type="match status" value="1"/>
</dbReference>
<keyword evidence="3 4" id="KW-0687">Ribonucleoprotein</keyword>
<dbReference type="RefSeq" id="XP_018275508.1">
    <property type="nucleotide sequence ID" value="XM_018424462.1"/>
</dbReference>
<organism evidence="5 6">
    <name type="scientific">Cutaneotrichosporon oleaginosum</name>
    <dbReference type="NCBI Taxonomy" id="879819"/>
    <lineage>
        <taxon>Eukaryota</taxon>
        <taxon>Fungi</taxon>
        <taxon>Dikarya</taxon>
        <taxon>Basidiomycota</taxon>
        <taxon>Agaricomycotina</taxon>
        <taxon>Tremellomycetes</taxon>
        <taxon>Trichosporonales</taxon>
        <taxon>Trichosporonaceae</taxon>
        <taxon>Cutaneotrichosporon</taxon>
    </lineage>
</organism>
<accession>A0A0J0XD90</accession>
<dbReference type="EMBL" id="KQ087274">
    <property type="protein sequence ID" value="KLT39017.1"/>
    <property type="molecule type" value="Genomic_DNA"/>
</dbReference>
<comment type="similarity">
    <text evidence="1 4">Belongs to the universal ribosomal protein uL22 family.</text>
</comment>
<keyword evidence="6" id="KW-1185">Reference proteome</keyword>
<dbReference type="Proteomes" id="UP000053611">
    <property type="component" value="Unassembled WGS sequence"/>
</dbReference>
<dbReference type="GO" id="GO:0003735">
    <property type="term" value="F:structural constituent of ribosome"/>
    <property type="evidence" value="ECO:0007669"/>
    <property type="project" value="InterPro"/>
</dbReference>
<reference evidence="5 6" key="1">
    <citation type="submission" date="2015-03" db="EMBL/GenBank/DDBJ databases">
        <title>Genomics and transcriptomics of the oil-accumulating basidiomycete yeast T. oleaginosus allow insights into substrate utilization and the diverse evolutionary trajectories of mating systems in fungi.</title>
        <authorList>
            <consortium name="DOE Joint Genome Institute"/>
            <person name="Kourist R."/>
            <person name="Kracht O."/>
            <person name="Bracharz F."/>
            <person name="Lipzen A."/>
            <person name="Nolan M."/>
            <person name="Ohm R."/>
            <person name="Grigoriev I."/>
            <person name="Sun S."/>
            <person name="Heitman J."/>
            <person name="Bruck T."/>
            <person name="Nowrousian M."/>
        </authorList>
    </citation>
    <scope>NUCLEOTIDE SEQUENCE [LARGE SCALE GENOMIC DNA]</scope>
    <source>
        <strain evidence="5 6">IBC0246</strain>
    </source>
</reference>
<dbReference type="GeneID" id="28985065"/>
<dbReference type="SUPFAM" id="SSF54843">
    <property type="entry name" value="Ribosomal protein L22"/>
    <property type="match status" value="1"/>
</dbReference>
<evidence type="ECO:0000313" key="6">
    <source>
        <dbReference type="Proteomes" id="UP000053611"/>
    </source>
</evidence>
<dbReference type="Gene3D" id="3.90.470.10">
    <property type="entry name" value="Ribosomal protein L22/L17"/>
    <property type="match status" value="1"/>
</dbReference>
<dbReference type="GO" id="GO:0006412">
    <property type="term" value="P:translation"/>
    <property type="evidence" value="ECO:0007669"/>
    <property type="project" value="InterPro"/>
</dbReference>
<dbReference type="Pfam" id="PF00237">
    <property type="entry name" value="Ribosomal_L22"/>
    <property type="match status" value="1"/>
</dbReference>
<evidence type="ECO:0000256" key="3">
    <source>
        <dbReference type="ARBA" id="ARBA00023274"/>
    </source>
</evidence>
<dbReference type="InterPro" id="IPR036394">
    <property type="entry name" value="Ribosomal_uL22_sf"/>
</dbReference>
<dbReference type="PANTHER" id="PTHR13501:SF8">
    <property type="entry name" value="LARGE RIBOSOMAL SUBUNIT PROTEIN UL22M"/>
    <property type="match status" value="1"/>
</dbReference>
<proteinExistence type="inferred from homology"/>
<dbReference type="InterPro" id="IPR001063">
    <property type="entry name" value="Ribosomal_uL22"/>
</dbReference>
<dbReference type="AlphaFoldDB" id="A0A0J0XD90"/>
<protein>
    <submittedName>
        <fullName evidence="5">Ribosomal protein L22</fullName>
    </submittedName>
</protein>
<dbReference type="STRING" id="879819.A0A0J0XD90"/>
<evidence type="ECO:0000256" key="4">
    <source>
        <dbReference type="RuleBase" id="RU004005"/>
    </source>
</evidence>
<evidence type="ECO:0000256" key="1">
    <source>
        <dbReference type="ARBA" id="ARBA00009451"/>
    </source>
</evidence>
<evidence type="ECO:0000313" key="5">
    <source>
        <dbReference type="EMBL" id="KLT39017.1"/>
    </source>
</evidence>
<dbReference type="InterPro" id="IPR047867">
    <property type="entry name" value="Ribosomal_uL22_bac/org-type"/>
</dbReference>